<accession>A0ACA9M212</accession>
<gene>
    <name evidence="1" type="ORF">ACOLOM_LOCUS5288</name>
</gene>
<protein>
    <submittedName>
        <fullName evidence="1">6806_t:CDS:1</fullName>
    </submittedName>
</protein>
<dbReference type="Proteomes" id="UP000789525">
    <property type="component" value="Unassembled WGS sequence"/>
</dbReference>
<keyword evidence="2" id="KW-1185">Reference proteome</keyword>
<comment type="caution">
    <text evidence="1">The sequence shown here is derived from an EMBL/GenBank/DDBJ whole genome shotgun (WGS) entry which is preliminary data.</text>
</comment>
<dbReference type="EMBL" id="CAJVPT010009498">
    <property type="protein sequence ID" value="CAG8562384.1"/>
    <property type="molecule type" value="Genomic_DNA"/>
</dbReference>
<reference evidence="1" key="1">
    <citation type="submission" date="2021-06" db="EMBL/GenBank/DDBJ databases">
        <authorList>
            <person name="Kallberg Y."/>
            <person name="Tangrot J."/>
            <person name="Rosling A."/>
        </authorList>
    </citation>
    <scope>NUCLEOTIDE SEQUENCE</scope>
    <source>
        <strain evidence="1">CL356</strain>
    </source>
</reference>
<name>A0ACA9M212_9GLOM</name>
<organism evidence="1 2">
    <name type="scientific">Acaulospora colombiana</name>
    <dbReference type="NCBI Taxonomy" id="27376"/>
    <lineage>
        <taxon>Eukaryota</taxon>
        <taxon>Fungi</taxon>
        <taxon>Fungi incertae sedis</taxon>
        <taxon>Mucoromycota</taxon>
        <taxon>Glomeromycotina</taxon>
        <taxon>Glomeromycetes</taxon>
        <taxon>Diversisporales</taxon>
        <taxon>Acaulosporaceae</taxon>
        <taxon>Acaulospora</taxon>
    </lineage>
</organism>
<evidence type="ECO:0000313" key="1">
    <source>
        <dbReference type="EMBL" id="CAG8562384.1"/>
    </source>
</evidence>
<sequence length="140" mass="14973">MAETSASGAAGPSGDTEGSIYPLTVLYCEVCGFPPEYCEFGSHLTKCKAWLEEKDPALFERFYGEGIDLKKASKQFATKFATGASVSKNPQGLDEIVVQGDVTDEIVEMLEGNVGVLKGVPEDNIVCVEDKKKKGAAEQS</sequence>
<proteinExistence type="predicted"/>
<evidence type="ECO:0000313" key="2">
    <source>
        <dbReference type="Proteomes" id="UP000789525"/>
    </source>
</evidence>